<protein>
    <recommendedName>
        <fullName evidence="5">Methyltransferase</fullName>
    </recommendedName>
</protein>
<dbReference type="GO" id="GO:0036396">
    <property type="term" value="C:RNA N6-methyladenosine methyltransferase complex"/>
    <property type="evidence" value="ECO:0007669"/>
    <property type="project" value="TreeGrafter"/>
</dbReference>
<feature type="compositionally biased region" description="Acidic residues" evidence="2">
    <location>
        <begin position="167"/>
        <end position="176"/>
    </location>
</feature>
<dbReference type="InterPro" id="IPR007757">
    <property type="entry name" value="MT-A70-like"/>
</dbReference>
<dbReference type="Pfam" id="PF05063">
    <property type="entry name" value="MT-A70"/>
    <property type="match status" value="1"/>
</dbReference>
<evidence type="ECO:0000313" key="4">
    <source>
        <dbReference type="Proteomes" id="UP000232323"/>
    </source>
</evidence>
<gene>
    <name evidence="3" type="ORF">CEUSTIGMA_g13445.t1</name>
</gene>
<dbReference type="GO" id="GO:0005634">
    <property type="term" value="C:nucleus"/>
    <property type="evidence" value="ECO:0007669"/>
    <property type="project" value="TreeGrafter"/>
</dbReference>
<evidence type="ECO:0000256" key="1">
    <source>
        <dbReference type="PROSITE-ProRule" id="PRU00489"/>
    </source>
</evidence>
<evidence type="ECO:0000313" key="3">
    <source>
        <dbReference type="EMBL" id="GAX86030.1"/>
    </source>
</evidence>
<dbReference type="EMBL" id="BEGY01000218">
    <property type="protein sequence ID" value="GAX86030.1"/>
    <property type="molecule type" value="Genomic_DNA"/>
</dbReference>
<dbReference type="GO" id="GO:0008168">
    <property type="term" value="F:methyltransferase activity"/>
    <property type="evidence" value="ECO:0007669"/>
    <property type="project" value="TreeGrafter"/>
</dbReference>
<dbReference type="PANTHER" id="PTHR12829">
    <property type="entry name" value="N6-ADENOSINE-METHYLTRANSFERASE"/>
    <property type="match status" value="1"/>
</dbReference>
<sequence>MSEEINSHSRPKRRCVQNRAAPSAIHYVGYVEEDETPEMIMKKFEEMERILSGSRACCSSENKDLQALQNSDSCDLKTEQSSVQQLNLATQHLSEQNKEEGLLLEIFKRTSCFNVETVTHTHQGTQMMDIMNEDDLCGSEDPSFCSQLDSDAEYEYRGKGAVPADFWSDDEEDENGESQGVPSGGGKGMRKGLPPRPQLKGSHRGARERHMRHQMLTQYNKDTNALIRRKVHHASDQEDVETVKLIRLPPVPLPRSWGRSVEPFVPPATVVVPSIVGGLSAACHPSGRCFSGAASSASYYGKWLLKQALAEDNEVAVETLTCMERASLQPRLLQHDSVCATSNTKGADICLHGFQTTNRAPNNISVPPNGAPCSKRGALGCNDAVLQGSAGDASHGILRELHAHANYFETHDIVCGFKFDNKLVGDGFQAVMINQGWEGQNKEALLDRLKKIPLNRLCPSGFVFAWSDKRHLQLITKQMYAWGFIYVENLTWVWMHPNNSILCEHDLYAKRSHLTLLIFRKEGGRNIELKHQRNADAFFDCPRTIHGEKFEVPTEVYHTIETLLPTGKGRFLELWSLQGSTRDGWTQIVELGQVMKRHAGIDR</sequence>
<dbReference type="Proteomes" id="UP000232323">
    <property type="component" value="Unassembled WGS sequence"/>
</dbReference>
<feature type="region of interest" description="Disordered" evidence="2">
    <location>
        <begin position="163"/>
        <end position="208"/>
    </location>
</feature>
<proteinExistence type="inferred from homology"/>
<name>A0A250XTB1_9CHLO</name>
<dbReference type="AlphaFoldDB" id="A0A250XTB1"/>
<comment type="caution">
    <text evidence="3">The sequence shown here is derived from an EMBL/GenBank/DDBJ whole genome shotgun (WGS) entry which is preliminary data.</text>
</comment>
<comment type="similarity">
    <text evidence="1">Belongs to the MT-A70-like family.</text>
</comment>
<dbReference type="OrthoDB" id="426718at2759"/>
<reference evidence="3 4" key="1">
    <citation type="submission" date="2017-08" db="EMBL/GenBank/DDBJ databases">
        <title>Acidophilic green algal genome provides insights into adaptation to an acidic environment.</title>
        <authorList>
            <person name="Hirooka S."/>
            <person name="Hirose Y."/>
            <person name="Kanesaki Y."/>
            <person name="Higuchi S."/>
            <person name="Fujiwara T."/>
            <person name="Onuma R."/>
            <person name="Era A."/>
            <person name="Ohbayashi R."/>
            <person name="Uzuka A."/>
            <person name="Nozaki H."/>
            <person name="Yoshikawa H."/>
            <person name="Miyagishima S.Y."/>
        </authorList>
    </citation>
    <scope>NUCLEOTIDE SEQUENCE [LARGE SCALE GENOMIC DNA]</scope>
    <source>
        <strain evidence="3 4">NIES-2499</strain>
    </source>
</reference>
<organism evidence="3 4">
    <name type="scientific">Chlamydomonas eustigma</name>
    <dbReference type="NCBI Taxonomy" id="1157962"/>
    <lineage>
        <taxon>Eukaryota</taxon>
        <taxon>Viridiplantae</taxon>
        <taxon>Chlorophyta</taxon>
        <taxon>core chlorophytes</taxon>
        <taxon>Chlorophyceae</taxon>
        <taxon>CS clade</taxon>
        <taxon>Chlamydomonadales</taxon>
        <taxon>Chlamydomonadaceae</taxon>
        <taxon>Chlamydomonas</taxon>
    </lineage>
</organism>
<dbReference type="PROSITE" id="PS51143">
    <property type="entry name" value="MT_A70"/>
    <property type="match status" value="1"/>
</dbReference>
<dbReference type="STRING" id="1157962.A0A250XTB1"/>
<keyword evidence="4" id="KW-1185">Reference proteome</keyword>
<evidence type="ECO:0008006" key="5">
    <source>
        <dbReference type="Google" id="ProtNLM"/>
    </source>
</evidence>
<accession>A0A250XTB1</accession>
<dbReference type="PANTHER" id="PTHR12829:SF8">
    <property type="entry name" value="CHROMOSOME UNDETERMINED SCAFFOLD_82, WHOLE GENOME SHOTGUN SEQUENCE"/>
    <property type="match status" value="1"/>
</dbReference>
<evidence type="ECO:0000256" key="2">
    <source>
        <dbReference type="SAM" id="MobiDB-lite"/>
    </source>
</evidence>